<accession>A0A1J1E7L0</accession>
<keyword evidence="2" id="KW-1185">Reference proteome</keyword>
<reference evidence="1 2" key="1">
    <citation type="submission" date="2014-03" db="EMBL/GenBank/DDBJ databases">
        <title>complete genome sequence of Flavobacteriaceae bacterium JBKA-6.</title>
        <authorList>
            <person name="Takano T."/>
            <person name="Nakamura Y."/>
            <person name="Takuma S."/>
            <person name="Yasuike M."/>
            <person name="Matsuyama T."/>
            <person name="Sakai T."/>
            <person name="Fujiwara A."/>
            <person name="Kimoto K."/>
            <person name="Fukuda Y."/>
            <person name="Kondo H."/>
            <person name="Hirono I."/>
            <person name="Nakayasu C."/>
        </authorList>
    </citation>
    <scope>NUCLEOTIDE SEQUENCE [LARGE SCALE GENOMIC DNA]</scope>
    <source>
        <strain evidence="1 2">JBKA-6</strain>
    </source>
</reference>
<evidence type="ECO:0000313" key="2">
    <source>
        <dbReference type="Proteomes" id="UP000243197"/>
    </source>
</evidence>
<dbReference type="Proteomes" id="UP000243197">
    <property type="component" value="Chromosome"/>
</dbReference>
<organism evidence="1 2">
    <name type="scientific">Ichthyobacterium seriolicida</name>
    <dbReference type="NCBI Taxonomy" id="242600"/>
    <lineage>
        <taxon>Bacteria</taxon>
        <taxon>Pseudomonadati</taxon>
        <taxon>Bacteroidota</taxon>
        <taxon>Flavobacteriia</taxon>
        <taxon>Flavobacteriales</taxon>
        <taxon>Ichthyobacteriaceae</taxon>
        <taxon>Ichthyobacterium</taxon>
    </lineage>
</organism>
<dbReference type="AlphaFoldDB" id="A0A1J1E7L0"/>
<dbReference type="EMBL" id="AP014564">
    <property type="protein sequence ID" value="BAV95318.1"/>
    <property type="molecule type" value="Genomic_DNA"/>
</dbReference>
<gene>
    <name evidence="1" type="ORF">JBKA6_1305</name>
</gene>
<protein>
    <submittedName>
        <fullName evidence="1">Uncharacterized protein</fullName>
    </submittedName>
</protein>
<sequence>MNRKDGKSTLIKSVNKNRIHVLKTYDESVYDDNKNVAEICPVKIINVIKINK</sequence>
<name>A0A1J1E7L0_9FLAO</name>
<proteinExistence type="predicted"/>
<dbReference type="KEGG" id="ise:JBKA6_1305"/>
<evidence type="ECO:0000313" key="1">
    <source>
        <dbReference type="EMBL" id="BAV95318.1"/>
    </source>
</evidence>